<dbReference type="STRING" id="984486.A0A1E3QL31"/>
<reference evidence="4" key="1">
    <citation type="submission" date="2016-05" db="EMBL/GenBank/DDBJ databases">
        <title>Comparative genomics of biotechnologically important yeasts.</title>
        <authorList>
            <consortium name="DOE Joint Genome Institute"/>
            <person name="Riley R."/>
            <person name="Haridas S."/>
            <person name="Wolfe K.H."/>
            <person name="Lopes M.R."/>
            <person name="Hittinger C.T."/>
            <person name="Goker M."/>
            <person name="Salamov A."/>
            <person name="Wisecaver J."/>
            <person name="Long T.M."/>
            <person name="Aerts A.L."/>
            <person name="Barry K."/>
            <person name="Choi C."/>
            <person name="Clum A."/>
            <person name="Coughlan A.Y."/>
            <person name="Deshpande S."/>
            <person name="Douglass A.P."/>
            <person name="Hanson S.J."/>
            <person name="Klenk H.-P."/>
            <person name="Labutti K."/>
            <person name="Lapidus A."/>
            <person name="Lindquist E."/>
            <person name="Lipzen A."/>
            <person name="Meier-Kolthoff J.P."/>
            <person name="Ohm R.A."/>
            <person name="Otillar R.P."/>
            <person name="Pangilinan J."/>
            <person name="Peng Y."/>
            <person name="Rokas A."/>
            <person name="Rosa C.A."/>
            <person name="Scheuner C."/>
            <person name="Sibirny A.A."/>
            <person name="Slot J.C."/>
            <person name="Stielow J.B."/>
            <person name="Sun H."/>
            <person name="Kurtzman C.P."/>
            <person name="Blackwell M."/>
            <person name="Grigoriev I.V."/>
            <person name="Jeffries T.W."/>
        </authorList>
    </citation>
    <scope>NUCLEOTIDE SEQUENCE [LARGE SCALE GENOMIC DNA]</scope>
    <source>
        <strain evidence="4">NRRL Y-12698</strain>
    </source>
</reference>
<dbReference type="GO" id="GO:0006541">
    <property type="term" value="P:glutamine metabolic process"/>
    <property type="evidence" value="ECO:0007669"/>
    <property type="project" value="TreeGrafter"/>
</dbReference>
<dbReference type="GO" id="GO:0050152">
    <property type="term" value="F:omega-amidase activity"/>
    <property type="evidence" value="ECO:0007669"/>
    <property type="project" value="TreeGrafter"/>
</dbReference>
<dbReference type="PROSITE" id="PS50263">
    <property type="entry name" value="CN_HYDROLASE"/>
    <property type="match status" value="1"/>
</dbReference>
<dbReference type="GeneID" id="30148419"/>
<dbReference type="GO" id="GO:0006528">
    <property type="term" value="P:asparagine metabolic process"/>
    <property type="evidence" value="ECO:0007669"/>
    <property type="project" value="TreeGrafter"/>
</dbReference>
<dbReference type="Proteomes" id="UP000094336">
    <property type="component" value="Unassembled WGS sequence"/>
</dbReference>
<keyword evidence="4" id="KW-1185">Reference proteome</keyword>
<dbReference type="Pfam" id="PF00795">
    <property type="entry name" value="CN_hydrolase"/>
    <property type="match status" value="1"/>
</dbReference>
<evidence type="ECO:0000313" key="3">
    <source>
        <dbReference type="EMBL" id="ODQ78393.1"/>
    </source>
</evidence>
<evidence type="ECO:0000259" key="2">
    <source>
        <dbReference type="PROSITE" id="PS50263"/>
    </source>
</evidence>
<evidence type="ECO:0000256" key="1">
    <source>
        <dbReference type="ARBA" id="ARBA00022801"/>
    </source>
</evidence>
<keyword evidence="1" id="KW-0378">Hydrolase</keyword>
<dbReference type="AlphaFoldDB" id="A0A1E3QL31"/>
<protein>
    <recommendedName>
        <fullName evidence="2">CN hydrolase domain-containing protein</fullName>
    </recommendedName>
</protein>
<dbReference type="InterPro" id="IPR036526">
    <property type="entry name" value="C-N_Hydrolase_sf"/>
</dbReference>
<dbReference type="EMBL" id="KV454435">
    <property type="protein sequence ID" value="ODQ78393.1"/>
    <property type="molecule type" value="Genomic_DNA"/>
</dbReference>
<dbReference type="Gene3D" id="3.60.110.10">
    <property type="entry name" value="Carbon-nitrogen hydrolase"/>
    <property type="match status" value="1"/>
</dbReference>
<dbReference type="OrthoDB" id="10250282at2759"/>
<dbReference type="InterPro" id="IPR003010">
    <property type="entry name" value="C-N_Hydrolase"/>
</dbReference>
<dbReference type="PANTHER" id="PTHR23088:SF30">
    <property type="entry name" value="OMEGA-AMIDASE NIT2"/>
    <property type="match status" value="1"/>
</dbReference>
<proteinExistence type="predicted"/>
<name>A0A1E3QL31_9ASCO</name>
<dbReference type="CDD" id="cd07572">
    <property type="entry name" value="nit"/>
    <property type="match status" value="1"/>
</dbReference>
<dbReference type="GO" id="GO:0006107">
    <property type="term" value="P:oxaloacetate metabolic process"/>
    <property type="evidence" value="ECO:0007669"/>
    <property type="project" value="TreeGrafter"/>
</dbReference>
<dbReference type="PANTHER" id="PTHR23088">
    <property type="entry name" value="NITRILASE-RELATED"/>
    <property type="match status" value="1"/>
</dbReference>
<dbReference type="GO" id="GO:0005739">
    <property type="term" value="C:mitochondrion"/>
    <property type="evidence" value="ECO:0007669"/>
    <property type="project" value="TreeGrafter"/>
</dbReference>
<evidence type="ECO:0000313" key="4">
    <source>
        <dbReference type="Proteomes" id="UP000094336"/>
    </source>
</evidence>
<feature type="domain" description="CN hydrolase" evidence="2">
    <location>
        <begin position="13"/>
        <end position="258"/>
    </location>
</feature>
<dbReference type="SUPFAM" id="SSF56317">
    <property type="entry name" value="Carbon-nitrogen hydrolase"/>
    <property type="match status" value="1"/>
</dbReference>
<dbReference type="RefSeq" id="XP_018983721.1">
    <property type="nucleotide sequence ID" value="XM_019130566.1"/>
</dbReference>
<accession>A0A1E3QL31</accession>
<organism evidence="3 4">
    <name type="scientific">Babjeviella inositovora NRRL Y-12698</name>
    <dbReference type="NCBI Taxonomy" id="984486"/>
    <lineage>
        <taxon>Eukaryota</taxon>
        <taxon>Fungi</taxon>
        <taxon>Dikarya</taxon>
        <taxon>Ascomycota</taxon>
        <taxon>Saccharomycotina</taxon>
        <taxon>Pichiomycetes</taxon>
        <taxon>Serinales incertae sedis</taxon>
        <taxon>Babjeviella</taxon>
    </lineage>
</organism>
<dbReference type="InterPro" id="IPR045254">
    <property type="entry name" value="Nit1/2_C-N_Hydrolase"/>
</dbReference>
<sequence>MTHGRVPLLAKKLKIALLQVAPGTSVSANLTKVEEYATNAKNIYPDVDLLMLPEFFNSPYDVAKFREYAEPIPNGKTTKFLSLLARSLSVIIVGGSIPELDGEKVYNTSVTFNVKGELIGKHRKVHLFDLDSPKGAFRESDSLFPGDKATNIALPSFGQIGLAICYDIKFPELAAIAARKHNAFAMFYPGSFNATSGQLLGRSRAIDNQIFTVLCSPARNPDSGLYPAYGHSLVVDPFGKIIAEAGEGEQTVFCELDPEVIHMARESIPVSLQRRFDVYDDISVNAKINED</sequence>
<gene>
    <name evidence="3" type="ORF">BABINDRAFT_168139</name>
</gene>